<sequence>MDIEKIQRALQAFADERNWEQFHNPKNLAMALAGEAGELLEIVPVAPEEAASVSSNADLQSKVAEELADISLYLLRLADKAGVDLDAAIRLKMEGNARKYPADRVYGSRPSRARLPQSELPRAVALCHPEIYSPGDSRGTRTTSQTSPRWSPGTFASSTCINLMAPLWLGS</sequence>
<dbReference type="RefSeq" id="WP_194931478.1">
    <property type="nucleotide sequence ID" value="NZ_JADLZT010000006.1"/>
</dbReference>
<dbReference type="Gene3D" id="1.10.287.1080">
    <property type="entry name" value="MazG-like"/>
    <property type="match status" value="1"/>
</dbReference>
<dbReference type="Pfam" id="PF12643">
    <property type="entry name" value="MazG-like"/>
    <property type="match status" value="1"/>
</dbReference>
<name>A0ABS0BCP7_9GAMM</name>
<evidence type="ECO:0000256" key="1">
    <source>
        <dbReference type="SAM" id="MobiDB-lite"/>
    </source>
</evidence>
<evidence type="ECO:0000313" key="2">
    <source>
        <dbReference type="EMBL" id="MBF6024900.1"/>
    </source>
</evidence>
<accession>A0ABS0BCP7</accession>
<dbReference type="InterPro" id="IPR025984">
    <property type="entry name" value="DCTPP"/>
</dbReference>
<dbReference type="EMBL" id="JADLZT010000006">
    <property type="protein sequence ID" value="MBF6024900.1"/>
    <property type="molecule type" value="Genomic_DNA"/>
</dbReference>
<protein>
    <submittedName>
        <fullName evidence="2">Nucleotide pyrophosphohydrolase</fullName>
    </submittedName>
</protein>
<dbReference type="SUPFAM" id="SSF101386">
    <property type="entry name" value="all-alpha NTP pyrophosphatases"/>
    <property type="match status" value="1"/>
</dbReference>
<dbReference type="InterPro" id="IPR052555">
    <property type="entry name" value="dCTP_Pyrophosphatase"/>
</dbReference>
<keyword evidence="3" id="KW-1185">Reference proteome</keyword>
<comment type="caution">
    <text evidence="2">The sequence shown here is derived from an EMBL/GenBank/DDBJ whole genome shotgun (WGS) entry which is preliminary data.</text>
</comment>
<feature type="compositionally biased region" description="Polar residues" evidence="1">
    <location>
        <begin position="140"/>
        <end position="151"/>
    </location>
</feature>
<gene>
    <name evidence="2" type="ORF">IU514_12775</name>
</gene>
<feature type="region of interest" description="Disordered" evidence="1">
    <location>
        <begin position="131"/>
        <end position="151"/>
    </location>
</feature>
<reference evidence="2 3" key="1">
    <citation type="submission" date="2020-11" db="EMBL/GenBank/DDBJ databases">
        <title>Draft Genome Sequence and Secondary Metabolite Biosynthetic Potential of the Lysobacter niastensis Type strain DSM 18481.</title>
        <authorList>
            <person name="Turrini P."/>
            <person name="Artuso I."/>
            <person name="Tescari M."/>
            <person name="Lugli G.A."/>
            <person name="Frangipani E."/>
            <person name="Ventura M."/>
            <person name="Visca P."/>
        </authorList>
    </citation>
    <scope>NUCLEOTIDE SEQUENCE [LARGE SCALE GENOMIC DNA]</scope>
    <source>
        <strain evidence="2 3">DSM 18481</strain>
    </source>
</reference>
<evidence type="ECO:0000313" key="3">
    <source>
        <dbReference type="Proteomes" id="UP001429984"/>
    </source>
</evidence>
<organism evidence="2 3">
    <name type="scientific">Lysobacter niastensis</name>
    <dbReference type="NCBI Taxonomy" id="380629"/>
    <lineage>
        <taxon>Bacteria</taxon>
        <taxon>Pseudomonadati</taxon>
        <taxon>Pseudomonadota</taxon>
        <taxon>Gammaproteobacteria</taxon>
        <taxon>Lysobacterales</taxon>
        <taxon>Lysobacteraceae</taxon>
        <taxon>Lysobacter</taxon>
    </lineage>
</organism>
<dbReference type="CDD" id="cd11537">
    <property type="entry name" value="NTP-PPase_RS21-C6_like"/>
    <property type="match status" value="1"/>
</dbReference>
<proteinExistence type="predicted"/>
<dbReference type="Proteomes" id="UP001429984">
    <property type="component" value="Unassembled WGS sequence"/>
</dbReference>
<dbReference type="PANTHER" id="PTHR46523">
    <property type="entry name" value="DCTP PYROPHOSPHATASE 1"/>
    <property type="match status" value="1"/>
</dbReference>
<dbReference type="PANTHER" id="PTHR46523:SF1">
    <property type="entry name" value="DCTP PYROPHOSPHATASE 1"/>
    <property type="match status" value="1"/>
</dbReference>